<keyword evidence="5" id="KW-1185">Reference proteome</keyword>
<dbReference type="Proteomes" id="UP001152562">
    <property type="component" value="Unassembled WGS sequence"/>
</dbReference>
<gene>
    <name evidence="4" type="ORF">PIBRA_LOCUS1221</name>
</gene>
<comment type="caution">
    <text evidence="4">The sequence shown here is derived from an EMBL/GenBank/DDBJ whole genome shotgun (WGS) entry which is preliminary data.</text>
</comment>
<dbReference type="GO" id="GO:0006313">
    <property type="term" value="P:DNA transposition"/>
    <property type="evidence" value="ECO:0007669"/>
    <property type="project" value="InterPro"/>
</dbReference>
<dbReference type="AlphaFoldDB" id="A0A9P0SPP1"/>
<dbReference type="InterPro" id="IPR036397">
    <property type="entry name" value="RNaseH_sf"/>
</dbReference>
<evidence type="ECO:0000256" key="2">
    <source>
        <dbReference type="SAM" id="MobiDB-lite"/>
    </source>
</evidence>
<dbReference type="GO" id="GO:0015074">
    <property type="term" value="P:DNA integration"/>
    <property type="evidence" value="ECO:0007669"/>
    <property type="project" value="InterPro"/>
</dbReference>
<dbReference type="Pfam" id="PF01498">
    <property type="entry name" value="HTH_Tnp_Tc3_2"/>
    <property type="match status" value="1"/>
</dbReference>
<dbReference type="PANTHER" id="PTHR46068">
    <property type="entry name" value="PROTEIN CBG27172"/>
    <property type="match status" value="1"/>
</dbReference>
<name>A0A9P0SPP1_PIEBR</name>
<proteinExistence type="predicted"/>
<dbReference type="InterPro" id="IPR036388">
    <property type="entry name" value="WH-like_DNA-bd_sf"/>
</dbReference>
<dbReference type="InterPro" id="IPR002492">
    <property type="entry name" value="Transposase_Tc1-like"/>
</dbReference>
<dbReference type="Gene3D" id="1.10.10.10">
    <property type="entry name" value="Winged helix-like DNA-binding domain superfamily/Winged helix DNA-binding domain"/>
    <property type="match status" value="1"/>
</dbReference>
<dbReference type="PANTHER" id="PTHR46068:SF1">
    <property type="entry name" value="TRANSPOSASE IS30-LIKE HTH DOMAIN-CONTAINING PROTEIN"/>
    <property type="match status" value="1"/>
</dbReference>
<dbReference type="Pfam" id="PF13384">
    <property type="entry name" value="HTH_23"/>
    <property type="match status" value="1"/>
</dbReference>
<protein>
    <recommendedName>
        <fullName evidence="3">Transposase Tc1-like domain-containing protein</fullName>
    </recommendedName>
</protein>
<evidence type="ECO:0000256" key="1">
    <source>
        <dbReference type="ARBA" id="ARBA00004123"/>
    </source>
</evidence>
<feature type="region of interest" description="Disordered" evidence="2">
    <location>
        <begin position="41"/>
        <end position="64"/>
    </location>
</feature>
<sequence length="240" mass="27086">MDTTAEVAAQAVTLLQQGWSQRQVARTLQISQSAVSRIYRRHQETGGFHRRRGSGRSRSTSERDDRFIVSTSLRNRSLTGVQVQRELRETRGVAISSWTVRRRLKAATLTSKIPATGLKLTAAHRAARLRFAREYVDWTEDQWRSVLFSDESRVCLHGSDRRRRVYRRPGERYAQCCIAETVAYGGGSCMVWAGISMDAKTELVFIESGHDVGGLQIGILKKSWETTSSHTLVLLKKTSS</sequence>
<accession>A0A9P0SPP1</accession>
<dbReference type="EMBL" id="CALOZG010000001">
    <property type="protein sequence ID" value="CAH3931880.1"/>
    <property type="molecule type" value="Genomic_DNA"/>
</dbReference>
<organism evidence="4 5">
    <name type="scientific">Pieris brassicae</name>
    <name type="common">White butterfly</name>
    <name type="synonym">Large white butterfly</name>
    <dbReference type="NCBI Taxonomy" id="7116"/>
    <lineage>
        <taxon>Eukaryota</taxon>
        <taxon>Metazoa</taxon>
        <taxon>Ecdysozoa</taxon>
        <taxon>Arthropoda</taxon>
        <taxon>Hexapoda</taxon>
        <taxon>Insecta</taxon>
        <taxon>Pterygota</taxon>
        <taxon>Neoptera</taxon>
        <taxon>Endopterygota</taxon>
        <taxon>Lepidoptera</taxon>
        <taxon>Glossata</taxon>
        <taxon>Ditrysia</taxon>
        <taxon>Papilionoidea</taxon>
        <taxon>Pieridae</taxon>
        <taxon>Pierinae</taxon>
        <taxon>Pieris</taxon>
    </lineage>
</organism>
<feature type="domain" description="Transposase Tc1-like" evidence="3">
    <location>
        <begin position="65"/>
        <end position="137"/>
    </location>
</feature>
<dbReference type="SUPFAM" id="SSF46689">
    <property type="entry name" value="Homeodomain-like"/>
    <property type="match status" value="1"/>
</dbReference>
<comment type="subcellular location">
    <subcellularLocation>
        <location evidence="1">Nucleus</location>
    </subcellularLocation>
</comment>
<dbReference type="Gene3D" id="3.30.420.10">
    <property type="entry name" value="Ribonuclease H-like superfamily/Ribonuclease H"/>
    <property type="match status" value="1"/>
</dbReference>
<dbReference type="GO" id="GO:0003677">
    <property type="term" value="F:DNA binding"/>
    <property type="evidence" value="ECO:0007669"/>
    <property type="project" value="InterPro"/>
</dbReference>
<dbReference type="GO" id="GO:0005634">
    <property type="term" value="C:nucleus"/>
    <property type="evidence" value="ECO:0007669"/>
    <property type="project" value="UniProtKB-SubCell"/>
</dbReference>
<evidence type="ECO:0000313" key="4">
    <source>
        <dbReference type="EMBL" id="CAH3931880.1"/>
    </source>
</evidence>
<evidence type="ECO:0000313" key="5">
    <source>
        <dbReference type="Proteomes" id="UP001152562"/>
    </source>
</evidence>
<reference evidence="4" key="1">
    <citation type="submission" date="2022-05" db="EMBL/GenBank/DDBJ databases">
        <authorList>
            <person name="Okamura Y."/>
        </authorList>
    </citation>
    <scope>NUCLEOTIDE SEQUENCE</scope>
</reference>
<evidence type="ECO:0000259" key="3">
    <source>
        <dbReference type="Pfam" id="PF01498"/>
    </source>
</evidence>
<dbReference type="InterPro" id="IPR009057">
    <property type="entry name" value="Homeodomain-like_sf"/>
</dbReference>